<evidence type="ECO:0000259" key="8">
    <source>
        <dbReference type="PROSITE" id="PS50112"/>
    </source>
</evidence>
<dbReference type="Gene3D" id="3.40.50.2300">
    <property type="match status" value="1"/>
</dbReference>
<name>A0AAW8GFF7_9GAMM</name>
<dbReference type="PROSITE" id="PS50112">
    <property type="entry name" value="PAS"/>
    <property type="match status" value="1"/>
</dbReference>
<dbReference type="SUPFAM" id="SSF47384">
    <property type="entry name" value="Homodimeric domain of signal transducing histidine kinase"/>
    <property type="match status" value="1"/>
</dbReference>
<evidence type="ECO:0000313" key="10">
    <source>
        <dbReference type="EMBL" id="MDQ1121022.1"/>
    </source>
</evidence>
<dbReference type="Pfam" id="PF02518">
    <property type="entry name" value="HATPase_c"/>
    <property type="match status" value="1"/>
</dbReference>
<dbReference type="PROSITE" id="PS50109">
    <property type="entry name" value="HIS_KIN"/>
    <property type="match status" value="1"/>
</dbReference>
<dbReference type="InterPro" id="IPR000700">
    <property type="entry name" value="PAS-assoc_C"/>
</dbReference>
<feature type="domain" description="Histidine kinase" evidence="6">
    <location>
        <begin position="164"/>
        <end position="395"/>
    </location>
</feature>
<dbReference type="InterPro" id="IPR003594">
    <property type="entry name" value="HATPase_dom"/>
</dbReference>
<evidence type="ECO:0000259" key="6">
    <source>
        <dbReference type="PROSITE" id="PS50109"/>
    </source>
</evidence>
<dbReference type="InterPro" id="IPR003661">
    <property type="entry name" value="HisK_dim/P_dom"/>
</dbReference>
<dbReference type="Pfam" id="PF00072">
    <property type="entry name" value="Response_reg"/>
    <property type="match status" value="1"/>
</dbReference>
<feature type="region of interest" description="Disordered" evidence="5">
    <location>
        <begin position="392"/>
        <end position="413"/>
    </location>
</feature>
<protein>
    <recommendedName>
        <fullName evidence="2">histidine kinase</fullName>
        <ecNumber evidence="2">2.7.13.3</ecNumber>
    </recommendedName>
</protein>
<dbReference type="SMART" id="SM00086">
    <property type="entry name" value="PAC"/>
    <property type="match status" value="1"/>
</dbReference>
<dbReference type="AlphaFoldDB" id="A0AAW8GFF7"/>
<evidence type="ECO:0000256" key="2">
    <source>
        <dbReference type="ARBA" id="ARBA00012438"/>
    </source>
</evidence>
<evidence type="ECO:0000256" key="5">
    <source>
        <dbReference type="SAM" id="MobiDB-lite"/>
    </source>
</evidence>
<dbReference type="EC" id="2.7.13.3" evidence="2"/>
<sequence length="539" mass="58919">MPQETAPGFKSPAIDDLRLKGHKSDIFFAAVETTRMPMIVTDPHQPDNPIIFANRAFIEMTGYSAEELVGRNCRFLQGKDTDRATVAAIRESVAQNREFAAEILNYRKDGTSFWNALFTSPVFDEQGNLIFFFGSQLDVSRRRDAEVALRQAQKMEAVGQLTGGIAHDFNNLLQVMSGHLELLGMLNSAEKPDQARIEAGIARAQAAAKKAATLTQQLLAFARRQRLEGRTTNLNTLVSGMIDLAHRSLGDDVELVTHLDASLWNAKLDSTQAEVALLNILLNARDAMEDRPQRQVTIETANVEVDQSDLSSPDFHHLAPGHYVSVAVTDTGCGMPLDIQQRVLEPFFTTKEEGKGTGLGMSMVYGFVKQSGGAVRIYSEVDRGSTIRLYFPAQPSEGGKPQLPEPRASGRGGSERILIVEDREEVAAVAQMFLEAAGYQTEVASNAAQALELLKASDPFNLLFTDLIMPGGMNGVVLAHEVMRRSPATKVILTTGYAENTLARSDAEGAQFDVINKPYTQRDLLKLVRQVLDGPTGVG</sequence>
<feature type="modified residue" description="4-aspartylphosphate" evidence="4">
    <location>
        <position position="466"/>
    </location>
</feature>
<proteinExistence type="predicted"/>
<dbReference type="InterPro" id="IPR001789">
    <property type="entry name" value="Sig_transdc_resp-reg_receiver"/>
</dbReference>
<dbReference type="Pfam" id="PF13426">
    <property type="entry name" value="PAS_9"/>
    <property type="match status" value="1"/>
</dbReference>
<dbReference type="PROSITE" id="PS50110">
    <property type="entry name" value="RESPONSE_REGULATORY"/>
    <property type="match status" value="1"/>
</dbReference>
<dbReference type="Gene3D" id="3.30.450.20">
    <property type="entry name" value="PAS domain"/>
    <property type="match status" value="1"/>
</dbReference>
<dbReference type="CDD" id="cd00130">
    <property type="entry name" value="PAS"/>
    <property type="match status" value="1"/>
</dbReference>
<accession>A0AAW8GFF7</accession>
<comment type="caution">
    <text evidence="10">The sequence shown here is derived from an EMBL/GenBank/DDBJ whole genome shotgun (WGS) entry which is preliminary data.</text>
</comment>
<evidence type="ECO:0000259" key="9">
    <source>
        <dbReference type="PROSITE" id="PS50113"/>
    </source>
</evidence>
<evidence type="ECO:0000256" key="1">
    <source>
        <dbReference type="ARBA" id="ARBA00000085"/>
    </source>
</evidence>
<dbReference type="PRINTS" id="PR00344">
    <property type="entry name" value="BCTRLSENSOR"/>
</dbReference>
<dbReference type="GO" id="GO:0000155">
    <property type="term" value="F:phosphorelay sensor kinase activity"/>
    <property type="evidence" value="ECO:0007669"/>
    <property type="project" value="InterPro"/>
</dbReference>
<reference evidence="10" key="1">
    <citation type="submission" date="2023-07" db="EMBL/GenBank/DDBJ databases">
        <title>Functional and genomic diversity of the sorghum phyllosphere microbiome.</title>
        <authorList>
            <person name="Shade A."/>
        </authorList>
    </citation>
    <scope>NUCLEOTIDE SEQUENCE</scope>
    <source>
        <strain evidence="10">SORGH_AS_0908</strain>
    </source>
</reference>
<dbReference type="InterPro" id="IPR000014">
    <property type="entry name" value="PAS"/>
</dbReference>
<dbReference type="SMART" id="SM00448">
    <property type="entry name" value="REC"/>
    <property type="match status" value="1"/>
</dbReference>
<dbReference type="CDD" id="cd00082">
    <property type="entry name" value="HisKA"/>
    <property type="match status" value="1"/>
</dbReference>
<feature type="domain" description="PAC" evidence="9">
    <location>
        <begin position="97"/>
        <end position="151"/>
    </location>
</feature>
<evidence type="ECO:0000256" key="3">
    <source>
        <dbReference type="ARBA" id="ARBA00022553"/>
    </source>
</evidence>
<dbReference type="Gene3D" id="3.30.565.10">
    <property type="entry name" value="Histidine kinase-like ATPase, C-terminal domain"/>
    <property type="match status" value="1"/>
</dbReference>
<dbReference type="SUPFAM" id="SSF55785">
    <property type="entry name" value="PYP-like sensor domain (PAS domain)"/>
    <property type="match status" value="1"/>
</dbReference>
<organism evidence="10 11">
    <name type="scientific">Pseudoxanthomonas winnipegensis</name>
    <dbReference type="NCBI Taxonomy" id="2480810"/>
    <lineage>
        <taxon>Bacteria</taxon>
        <taxon>Pseudomonadati</taxon>
        <taxon>Pseudomonadota</taxon>
        <taxon>Gammaproteobacteria</taxon>
        <taxon>Lysobacterales</taxon>
        <taxon>Lysobacteraceae</taxon>
        <taxon>Pseudoxanthomonas</taxon>
    </lineage>
</organism>
<keyword evidence="3 4" id="KW-0597">Phosphoprotein</keyword>
<evidence type="ECO:0000313" key="11">
    <source>
        <dbReference type="Proteomes" id="UP001234354"/>
    </source>
</evidence>
<dbReference type="NCBIfam" id="NF010076">
    <property type="entry name" value="PRK13557.1"/>
    <property type="match status" value="1"/>
</dbReference>
<feature type="domain" description="PAS" evidence="8">
    <location>
        <begin position="23"/>
        <end position="96"/>
    </location>
</feature>
<dbReference type="SUPFAM" id="SSF52172">
    <property type="entry name" value="CheY-like"/>
    <property type="match status" value="1"/>
</dbReference>
<feature type="domain" description="Response regulatory" evidence="7">
    <location>
        <begin position="416"/>
        <end position="532"/>
    </location>
</feature>
<dbReference type="InterPro" id="IPR005467">
    <property type="entry name" value="His_kinase_dom"/>
</dbReference>
<comment type="catalytic activity">
    <reaction evidence="1">
        <text>ATP + protein L-histidine = ADP + protein N-phospho-L-histidine.</text>
        <dbReference type="EC" id="2.7.13.3"/>
    </reaction>
</comment>
<dbReference type="SMART" id="SM00387">
    <property type="entry name" value="HATPase_c"/>
    <property type="match status" value="1"/>
</dbReference>
<dbReference type="InterPro" id="IPR036097">
    <property type="entry name" value="HisK_dim/P_sf"/>
</dbReference>
<dbReference type="InterPro" id="IPR011006">
    <property type="entry name" value="CheY-like_superfamily"/>
</dbReference>
<dbReference type="PROSITE" id="PS50113">
    <property type="entry name" value="PAC"/>
    <property type="match status" value="1"/>
</dbReference>
<dbReference type="NCBIfam" id="TIGR00229">
    <property type="entry name" value="sensory_box"/>
    <property type="match status" value="1"/>
</dbReference>
<gene>
    <name evidence="10" type="ORF">QE383_003330</name>
</gene>
<dbReference type="PANTHER" id="PTHR43065">
    <property type="entry name" value="SENSOR HISTIDINE KINASE"/>
    <property type="match status" value="1"/>
</dbReference>
<evidence type="ECO:0000256" key="4">
    <source>
        <dbReference type="PROSITE-ProRule" id="PRU00169"/>
    </source>
</evidence>
<dbReference type="SUPFAM" id="SSF55874">
    <property type="entry name" value="ATPase domain of HSP90 chaperone/DNA topoisomerase II/histidine kinase"/>
    <property type="match status" value="1"/>
</dbReference>
<dbReference type="InterPro" id="IPR001610">
    <property type="entry name" value="PAC"/>
</dbReference>
<dbReference type="PANTHER" id="PTHR43065:SF42">
    <property type="entry name" value="TWO-COMPONENT SENSOR PPRA"/>
    <property type="match status" value="1"/>
</dbReference>
<dbReference type="InterPro" id="IPR036890">
    <property type="entry name" value="HATPase_C_sf"/>
</dbReference>
<dbReference type="SMART" id="SM00091">
    <property type="entry name" value="PAS"/>
    <property type="match status" value="1"/>
</dbReference>
<dbReference type="SMART" id="SM00388">
    <property type="entry name" value="HisKA"/>
    <property type="match status" value="1"/>
</dbReference>
<dbReference type="Proteomes" id="UP001234354">
    <property type="component" value="Unassembled WGS sequence"/>
</dbReference>
<dbReference type="InterPro" id="IPR004358">
    <property type="entry name" value="Sig_transdc_His_kin-like_C"/>
</dbReference>
<dbReference type="InterPro" id="IPR035965">
    <property type="entry name" value="PAS-like_dom_sf"/>
</dbReference>
<dbReference type="EMBL" id="JAUTBB010000001">
    <property type="protein sequence ID" value="MDQ1121022.1"/>
    <property type="molecule type" value="Genomic_DNA"/>
</dbReference>
<evidence type="ECO:0000259" key="7">
    <source>
        <dbReference type="PROSITE" id="PS50110"/>
    </source>
</evidence>
<dbReference type="Gene3D" id="1.10.287.130">
    <property type="match status" value="1"/>
</dbReference>